<proteinExistence type="predicted"/>
<feature type="transmembrane region" description="Helical" evidence="1">
    <location>
        <begin position="41"/>
        <end position="58"/>
    </location>
</feature>
<gene>
    <name evidence="2" type="ORF">CSSPJE1EN1_LOCUS15975</name>
</gene>
<organism evidence="2 3">
    <name type="scientific">Sphagnum jensenii</name>
    <dbReference type="NCBI Taxonomy" id="128206"/>
    <lineage>
        <taxon>Eukaryota</taxon>
        <taxon>Viridiplantae</taxon>
        <taxon>Streptophyta</taxon>
        <taxon>Embryophyta</taxon>
        <taxon>Bryophyta</taxon>
        <taxon>Sphagnophytina</taxon>
        <taxon>Sphagnopsida</taxon>
        <taxon>Sphagnales</taxon>
        <taxon>Sphagnaceae</taxon>
        <taxon>Sphagnum</taxon>
    </lineage>
</organism>
<dbReference type="Proteomes" id="UP001497444">
    <property type="component" value="Chromosome 3"/>
</dbReference>
<reference evidence="2" key="1">
    <citation type="submission" date="2024-02" db="EMBL/GenBank/DDBJ databases">
        <authorList>
            <consortium name="ELIXIR-Norway"/>
            <consortium name="Elixir Norway"/>
        </authorList>
    </citation>
    <scope>NUCLEOTIDE SEQUENCE</scope>
</reference>
<sequence>MMIQHDKSTCLQIVPLLIFLIGVHDDKHMWGLPSHKMTWRWSSFLHMALSSIFLHVICPQHGFLLLTQEILLG</sequence>
<dbReference type="EMBL" id="OZ020098">
    <property type="protein sequence ID" value="CAK9270497.1"/>
    <property type="molecule type" value="Genomic_DNA"/>
</dbReference>
<name>A0ABP0WVQ1_9BRYO</name>
<keyword evidence="1" id="KW-0812">Transmembrane</keyword>
<keyword evidence="1" id="KW-1133">Transmembrane helix</keyword>
<evidence type="ECO:0000256" key="1">
    <source>
        <dbReference type="SAM" id="Phobius"/>
    </source>
</evidence>
<protein>
    <submittedName>
        <fullName evidence="2">Uncharacterized protein</fullName>
    </submittedName>
</protein>
<evidence type="ECO:0000313" key="3">
    <source>
        <dbReference type="Proteomes" id="UP001497444"/>
    </source>
</evidence>
<evidence type="ECO:0000313" key="2">
    <source>
        <dbReference type="EMBL" id="CAK9270497.1"/>
    </source>
</evidence>
<keyword evidence="1" id="KW-0472">Membrane</keyword>
<keyword evidence="3" id="KW-1185">Reference proteome</keyword>
<accession>A0ABP0WVQ1</accession>